<protein>
    <submittedName>
        <fullName evidence="2">DUF87 domain-containing protein</fullName>
    </submittedName>
</protein>
<feature type="compositionally biased region" description="Basic and acidic residues" evidence="1">
    <location>
        <begin position="531"/>
        <end position="541"/>
    </location>
</feature>
<keyword evidence="3" id="KW-1185">Reference proteome</keyword>
<feature type="compositionally biased region" description="Basic and acidic residues" evidence="1">
    <location>
        <begin position="195"/>
        <end position="215"/>
    </location>
</feature>
<dbReference type="Gene3D" id="3.40.50.300">
    <property type="entry name" value="P-loop containing nucleotide triphosphate hydrolases"/>
    <property type="match status" value="2"/>
</dbReference>
<proteinExistence type="predicted"/>
<dbReference type="EMBL" id="JANAFB010000014">
    <property type="protein sequence ID" value="MCP3425827.1"/>
    <property type="molecule type" value="Genomic_DNA"/>
</dbReference>
<dbReference type="SUPFAM" id="SSF52540">
    <property type="entry name" value="P-loop containing nucleoside triphosphate hydrolases"/>
    <property type="match status" value="1"/>
</dbReference>
<evidence type="ECO:0000313" key="3">
    <source>
        <dbReference type="Proteomes" id="UP001139502"/>
    </source>
</evidence>
<dbReference type="RefSeq" id="WP_254166210.1">
    <property type="nucleotide sequence ID" value="NZ_JANAFB010000014.1"/>
</dbReference>
<comment type="caution">
    <text evidence="2">The sequence shown here is derived from an EMBL/GenBank/DDBJ whole genome shotgun (WGS) entry which is preliminary data.</text>
</comment>
<accession>A0A9X2KHG8</accession>
<name>A0A9X2KHG8_9MICC</name>
<gene>
    <name evidence="2" type="ORF">NBM05_07355</name>
</gene>
<reference evidence="2" key="1">
    <citation type="submission" date="2022-06" db="EMBL/GenBank/DDBJ databases">
        <title>Rothia sp. isolated from sandalwood seedling.</title>
        <authorList>
            <person name="Tuikhar N."/>
            <person name="Kirdat K."/>
            <person name="Thorat V."/>
            <person name="Swetha P."/>
            <person name="Padma S."/>
            <person name="Sundararaj R."/>
            <person name="Yadav A."/>
        </authorList>
    </citation>
    <scope>NUCLEOTIDE SEQUENCE</scope>
    <source>
        <strain evidence="2">AR01</strain>
    </source>
</reference>
<feature type="region of interest" description="Disordered" evidence="1">
    <location>
        <begin position="520"/>
        <end position="541"/>
    </location>
</feature>
<evidence type="ECO:0000313" key="2">
    <source>
        <dbReference type="EMBL" id="MCP3425827.1"/>
    </source>
</evidence>
<dbReference type="InterPro" id="IPR027417">
    <property type="entry name" value="P-loop_NTPase"/>
</dbReference>
<sequence>MTNQPNELPEELGILHFHSREDERDEAKSDRLQVRKLRRRYDREVKRQRISYIPGRRYDAGGAKRKWNFRGGLGVSGRLRRATSFVAAGAYPFVASGSLGVPGVCMGVDESGGGGFYFDPWELYKAGVIKGMSMVIIGSVGQGKSTCVKCLVARMVLAGRRALIMTDKKGEWSKVADFVGGKSITIGSGMKHRINPLDEGQRPSTDEEGRQMTDEAWRQRVRARRLALLRSIAGILLDRKVTANEDKALRQALDVAVAAAAERAEAAIAAAAQRAEAEERTEHEVQALRTPVIPDVLEALEAPTEKSQSKKALLEGYESMEATLSRMVDGDLQGMFDGPSTIQFDAEAPMMVFNTQALEGLSDEARKIVYACTQTWAEAAVTSRDFGQRVMVYEEGLDSLNDPGSLQRMVAQWKLARAYGIFNILVLHKLSDLDMAGDVGSKTRAQALSLLGDSDIRVIYHQNSDQKNQTKSTLGLTSREWEKIEGFTEGRGLWKFGGLGFVVRNIRTAPEIPIFDTDKQMNIDDSDETTGEDHAEDLVPA</sequence>
<organism evidence="2 3">
    <name type="scientific">Rothia santali</name>
    <dbReference type="NCBI Taxonomy" id="2949643"/>
    <lineage>
        <taxon>Bacteria</taxon>
        <taxon>Bacillati</taxon>
        <taxon>Actinomycetota</taxon>
        <taxon>Actinomycetes</taxon>
        <taxon>Micrococcales</taxon>
        <taxon>Micrococcaceae</taxon>
        <taxon>Rothia</taxon>
    </lineage>
</organism>
<evidence type="ECO:0000256" key="1">
    <source>
        <dbReference type="SAM" id="MobiDB-lite"/>
    </source>
</evidence>
<feature type="region of interest" description="Disordered" evidence="1">
    <location>
        <begin position="192"/>
        <end position="215"/>
    </location>
</feature>
<dbReference type="AlphaFoldDB" id="A0A9X2KHG8"/>
<dbReference type="Proteomes" id="UP001139502">
    <property type="component" value="Unassembled WGS sequence"/>
</dbReference>